<dbReference type="PANTHER" id="PTHR23502:SF59">
    <property type="entry name" value="MULTIDRUG TRANSPORTER, PUTATIVE (AFU_ORTHOLOGUE AFUA_1G10370)-RELATED"/>
    <property type="match status" value="1"/>
</dbReference>
<keyword evidence="2 6" id="KW-0812">Transmembrane</keyword>
<gene>
    <name evidence="8" type="ORF">MYCTH_2305976</name>
</gene>
<dbReference type="InterPro" id="IPR011701">
    <property type="entry name" value="MFS"/>
</dbReference>
<dbReference type="RefSeq" id="XP_003663796.1">
    <property type="nucleotide sequence ID" value="XM_003663748.1"/>
</dbReference>
<evidence type="ECO:0000256" key="6">
    <source>
        <dbReference type="SAM" id="Phobius"/>
    </source>
</evidence>
<dbReference type="FunFam" id="1.20.1250.20:FF:000011">
    <property type="entry name" value="MFS multidrug transporter, putative"/>
    <property type="match status" value="1"/>
</dbReference>
<keyword evidence="4 6" id="KW-0472">Membrane</keyword>
<feature type="region of interest" description="Disordered" evidence="5">
    <location>
        <begin position="1"/>
        <end position="123"/>
    </location>
</feature>
<feature type="transmembrane region" description="Helical" evidence="6">
    <location>
        <begin position="241"/>
        <end position="267"/>
    </location>
</feature>
<feature type="transmembrane region" description="Helical" evidence="6">
    <location>
        <begin position="524"/>
        <end position="543"/>
    </location>
</feature>
<accession>G2QGD7</accession>
<dbReference type="SUPFAM" id="SSF103473">
    <property type="entry name" value="MFS general substrate transporter"/>
    <property type="match status" value="1"/>
</dbReference>
<dbReference type="Pfam" id="PF07690">
    <property type="entry name" value="MFS_1"/>
    <property type="match status" value="1"/>
</dbReference>
<feature type="compositionally biased region" description="Acidic residues" evidence="5">
    <location>
        <begin position="71"/>
        <end position="90"/>
    </location>
</feature>
<feature type="transmembrane region" description="Helical" evidence="6">
    <location>
        <begin position="588"/>
        <end position="609"/>
    </location>
</feature>
<evidence type="ECO:0000256" key="4">
    <source>
        <dbReference type="ARBA" id="ARBA00023136"/>
    </source>
</evidence>
<dbReference type="OMA" id="GWNQVVG"/>
<feature type="compositionally biased region" description="Polar residues" evidence="5">
    <location>
        <begin position="107"/>
        <end position="120"/>
    </location>
</feature>
<feature type="compositionally biased region" description="Basic and acidic residues" evidence="5">
    <location>
        <begin position="48"/>
        <end position="63"/>
    </location>
</feature>
<feature type="domain" description="Major facilitator superfamily (MFS) profile" evidence="7">
    <location>
        <begin position="212"/>
        <end position="643"/>
    </location>
</feature>
<dbReference type="eggNOG" id="KOG0255">
    <property type="taxonomic scope" value="Eukaryota"/>
</dbReference>
<feature type="transmembrane region" description="Helical" evidence="6">
    <location>
        <begin position="309"/>
        <end position="330"/>
    </location>
</feature>
<feature type="transmembrane region" description="Helical" evidence="6">
    <location>
        <begin position="373"/>
        <end position="390"/>
    </location>
</feature>
<dbReference type="PANTHER" id="PTHR23502">
    <property type="entry name" value="MAJOR FACILITATOR SUPERFAMILY"/>
    <property type="match status" value="1"/>
</dbReference>
<dbReference type="GeneID" id="11506416"/>
<feature type="transmembrane region" description="Helical" evidence="6">
    <location>
        <begin position="480"/>
        <end position="503"/>
    </location>
</feature>
<evidence type="ECO:0000259" key="7">
    <source>
        <dbReference type="PROSITE" id="PS50850"/>
    </source>
</evidence>
<evidence type="ECO:0000256" key="5">
    <source>
        <dbReference type="SAM" id="MobiDB-lite"/>
    </source>
</evidence>
<feature type="transmembrane region" description="Helical" evidence="6">
    <location>
        <begin position="621"/>
        <end position="640"/>
    </location>
</feature>
<sequence>MAGPIPDDLDRERFEGSSSQARTETDPGRELGLASTKEGNGDGDGDGDCEKRNGHRGSKDDASGSKSDNNTDTDADADTDDDTDADSDYDYDGHRPTPLDLRLSRARSASTVTTVASHNTAAGRRASTLTGASIANANASASASNNNNTTTTNNNTLTRRTTNLLSRIRSRPAVPAFTHPLSHIPTGPELLVDFDGPEDPYKPLNWPLHKKVVTTLLYGLVTMSATWASSCYSAGTAQVAAAFGVSSQVAVLGTSLFLVGFGIGPLLWAPLSEVYGRRLAVFAPMFVAACFSFASATSKDFQTLMLTRFWGAFFASAPVTNTGGVLGDLYGPAQRGIAMAGYAMAVVAGPALGPIVSAALVAQPGLGWRWTEYLAGIIQAAILLVAVIFIDESYPPKLLVYKARRLRIETGNWALHARFEEWDVSVAELARKFLVRPIQLLRTPICFLVALYASFCYGILYMQLGSIPIIFAEVRRWSHLVATLPFLCIFVGAVLGCAINVYNQLLYNKAYHAAGNRAVPERRLPPMMLGSVLFAGGQFLTGWTSDPDIHWLVPCIGLVMLGTGFFTIFQAALNYLVDTFTKYAASAVAANTFLRSCFACAFPLVVGPLFHNLGVGPGSSIPAGFSVLLIPVPFVFFVYGRRIRARSKWSRASVHDGDKQKREM</sequence>
<dbReference type="GO" id="GO:0005886">
    <property type="term" value="C:plasma membrane"/>
    <property type="evidence" value="ECO:0007669"/>
    <property type="project" value="TreeGrafter"/>
</dbReference>
<evidence type="ECO:0000256" key="1">
    <source>
        <dbReference type="ARBA" id="ARBA00004141"/>
    </source>
</evidence>
<dbReference type="OrthoDB" id="9986881at2759"/>
<dbReference type="GO" id="GO:0022857">
    <property type="term" value="F:transmembrane transporter activity"/>
    <property type="evidence" value="ECO:0007669"/>
    <property type="project" value="InterPro"/>
</dbReference>
<evidence type="ECO:0000256" key="2">
    <source>
        <dbReference type="ARBA" id="ARBA00022692"/>
    </source>
</evidence>
<dbReference type="Gene3D" id="1.20.1250.20">
    <property type="entry name" value="MFS general substrate transporter like domains"/>
    <property type="match status" value="1"/>
</dbReference>
<dbReference type="CDD" id="cd17323">
    <property type="entry name" value="MFS_Tpo1_MDR_like"/>
    <property type="match status" value="1"/>
</dbReference>
<dbReference type="VEuPathDB" id="FungiDB:MYCTH_2305976"/>
<dbReference type="HOGENOM" id="CLU_008455_11_4_1"/>
<evidence type="ECO:0000256" key="3">
    <source>
        <dbReference type="ARBA" id="ARBA00022989"/>
    </source>
</evidence>
<dbReference type="KEGG" id="mtm:MYCTH_2305976"/>
<dbReference type="Proteomes" id="UP000007322">
    <property type="component" value="Chromosome 4"/>
</dbReference>
<feature type="transmembrane region" description="Helical" evidence="6">
    <location>
        <begin position="549"/>
        <end position="576"/>
    </location>
</feature>
<feature type="transmembrane region" description="Helical" evidence="6">
    <location>
        <begin position="440"/>
        <end position="460"/>
    </location>
</feature>
<proteinExistence type="predicted"/>
<dbReference type="InterPro" id="IPR036259">
    <property type="entry name" value="MFS_trans_sf"/>
</dbReference>
<dbReference type="EMBL" id="CP003005">
    <property type="protein sequence ID" value="AEO58551.1"/>
    <property type="molecule type" value="Genomic_DNA"/>
</dbReference>
<comment type="subcellular location">
    <subcellularLocation>
        <location evidence="1">Membrane</location>
        <topology evidence="1">Multi-pass membrane protein</topology>
    </subcellularLocation>
</comment>
<dbReference type="PROSITE" id="PS50850">
    <property type="entry name" value="MFS"/>
    <property type="match status" value="1"/>
</dbReference>
<feature type="transmembrane region" description="Helical" evidence="6">
    <location>
        <begin position="342"/>
        <end position="361"/>
    </location>
</feature>
<dbReference type="InParanoid" id="G2QGD7"/>
<name>G2QGD7_THET4</name>
<feature type="transmembrane region" description="Helical" evidence="6">
    <location>
        <begin position="279"/>
        <end position="297"/>
    </location>
</feature>
<evidence type="ECO:0000313" key="9">
    <source>
        <dbReference type="Proteomes" id="UP000007322"/>
    </source>
</evidence>
<evidence type="ECO:0000313" key="8">
    <source>
        <dbReference type="EMBL" id="AEO58551.1"/>
    </source>
</evidence>
<reference evidence="8 9" key="1">
    <citation type="journal article" date="2011" name="Nat. Biotechnol.">
        <title>Comparative genomic analysis of the thermophilic biomass-degrading fungi Myceliophthora thermophila and Thielavia terrestris.</title>
        <authorList>
            <person name="Berka R.M."/>
            <person name="Grigoriev I.V."/>
            <person name="Otillar R."/>
            <person name="Salamov A."/>
            <person name="Grimwood J."/>
            <person name="Reid I."/>
            <person name="Ishmael N."/>
            <person name="John T."/>
            <person name="Darmond C."/>
            <person name="Moisan M.-C."/>
            <person name="Henrissat B."/>
            <person name="Coutinho P.M."/>
            <person name="Lombard V."/>
            <person name="Natvig D.O."/>
            <person name="Lindquist E."/>
            <person name="Schmutz J."/>
            <person name="Lucas S."/>
            <person name="Harris P."/>
            <person name="Powlowski J."/>
            <person name="Bellemare A."/>
            <person name="Taylor D."/>
            <person name="Butler G."/>
            <person name="de Vries R.P."/>
            <person name="Allijn I.E."/>
            <person name="van den Brink J."/>
            <person name="Ushinsky S."/>
            <person name="Storms R."/>
            <person name="Powell A.J."/>
            <person name="Paulsen I.T."/>
            <person name="Elbourne L.D.H."/>
            <person name="Baker S.E."/>
            <person name="Magnuson J."/>
            <person name="LaBoissiere S."/>
            <person name="Clutterbuck A.J."/>
            <person name="Martinez D."/>
            <person name="Wogulis M."/>
            <person name="de Leon A.L."/>
            <person name="Rey M.W."/>
            <person name="Tsang A."/>
        </authorList>
    </citation>
    <scope>NUCLEOTIDE SEQUENCE [LARGE SCALE GENOMIC DNA]</scope>
    <source>
        <strain evidence="9">ATCC 42464 / BCRC 31852 / DSM 1799</strain>
    </source>
</reference>
<dbReference type="AlphaFoldDB" id="G2QGD7"/>
<protein>
    <recommendedName>
        <fullName evidence="7">Major facilitator superfamily (MFS) profile domain-containing protein</fullName>
    </recommendedName>
</protein>
<organism evidence="8 9">
    <name type="scientific">Thermothelomyces thermophilus (strain ATCC 42464 / BCRC 31852 / DSM 1799)</name>
    <name type="common">Sporotrichum thermophile</name>
    <dbReference type="NCBI Taxonomy" id="573729"/>
    <lineage>
        <taxon>Eukaryota</taxon>
        <taxon>Fungi</taxon>
        <taxon>Dikarya</taxon>
        <taxon>Ascomycota</taxon>
        <taxon>Pezizomycotina</taxon>
        <taxon>Sordariomycetes</taxon>
        <taxon>Sordariomycetidae</taxon>
        <taxon>Sordariales</taxon>
        <taxon>Chaetomiaceae</taxon>
        <taxon>Thermothelomyces</taxon>
    </lineage>
</organism>
<keyword evidence="3 6" id="KW-1133">Transmembrane helix</keyword>
<keyword evidence="9" id="KW-1185">Reference proteome</keyword>
<dbReference type="InterPro" id="IPR020846">
    <property type="entry name" value="MFS_dom"/>
</dbReference>